<name>G0QVA4_ICHMU</name>
<dbReference type="PANTHER" id="PTHR46987:SF7">
    <property type="entry name" value="TNFR-CYS DOMAIN-CONTAINING PROTEIN"/>
    <property type="match status" value="1"/>
</dbReference>
<dbReference type="Proteomes" id="UP000008983">
    <property type="component" value="Unassembled WGS sequence"/>
</dbReference>
<dbReference type="Gene3D" id="2.10.220.10">
    <property type="entry name" value="Hormone Receptor, Insulin-like Growth Factor Receptor 1, Chain A, domain 2"/>
    <property type="match status" value="4"/>
</dbReference>
<feature type="domain" description="EGF-like" evidence="1">
    <location>
        <begin position="108"/>
        <end position="148"/>
    </location>
</feature>
<reference evidence="2 3" key="1">
    <citation type="submission" date="2011-07" db="EMBL/GenBank/DDBJ databases">
        <authorList>
            <person name="Coyne R."/>
            <person name="Brami D."/>
            <person name="Johnson J."/>
            <person name="Hostetler J."/>
            <person name="Hannick L."/>
            <person name="Clark T."/>
            <person name="Cassidy-Hanley D."/>
            <person name="Inman J."/>
        </authorList>
    </citation>
    <scope>NUCLEOTIDE SEQUENCE [LARGE SCALE GENOMIC DNA]</scope>
    <source>
        <strain evidence="2 3">G5</strain>
    </source>
</reference>
<dbReference type="AlphaFoldDB" id="G0QVA4"/>
<dbReference type="InParanoid" id="G0QVA4"/>
<proteinExistence type="predicted"/>
<feature type="domain" description="EGF-like" evidence="1">
    <location>
        <begin position="357"/>
        <end position="389"/>
    </location>
</feature>
<dbReference type="OrthoDB" id="298063at2759"/>
<dbReference type="GeneID" id="14906976"/>
<protein>
    <recommendedName>
        <fullName evidence="1">EGF-like domain-containing protein</fullName>
    </recommendedName>
</protein>
<organism evidence="2 3">
    <name type="scientific">Ichthyophthirius multifiliis</name>
    <name type="common">White spot disease agent</name>
    <name type="synonym">Ich</name>
    <dbReference type="NCBI Taxonomy" id="5932"/>
    <lineage>
        <taxon>Eukaryota</taxon>
        <taxon>Sar</taxon>
        <taxon>Alveolata</taxon>
        <taxon>Ciliophora</taxon>
        <taxon>Intramacronucleata</taxon>
        <taxon>Oligohymenophorea</taxon>
        <taxon>Hymenostomatida</taxon>
        <taxon>Ophryoglenina</taxon>
        <taxon>Ichthyophthirius</taxon>
    </lineage>
</organism>
<dbReference type="PANTHER" id="PTHR46987">
    <property type="entry name" value="NEUROHYPOPHYSIAL HORMONES, N-TERMINAL DOMAIN CONTAINING PROTEIN"/>
    <property type="match status" value="1"/>
</dbReference>
<dbReference type="SMART" id="SM00261">
    <property type="entry name" value="FU"/>
    <property type="match status" value="6"/>
</dbReference>
<evidence type="ECO:0000313" key="3">
    <source>
        <dbReference type="Proteomes" id="UP000008983"/>
    </source>
</evidence>
<sequence>MLFKKRWLWRIVNGQPEFGYITCPNNLREFCSYTPECPNYCSRKGICINGQCQCVFGWTDENSQKCIQQCPKGKFANPDKVCREQCPIGYFQDKINNICAKCDISCIKCSGPSKNDCLKCGFLAYLEEGKCVKQCSNDFQLVNQNTCVKSVSQGCQQECEKCYYDVHEECTECKNQFFLNLKTGKCVVANQCPEGTFANIENKTCQICEIIGCKQCISLTICAECDEYQQYVKKGDQCSKCPYDCQKCSSDLRNCLSCKIGLFLQEGKCVYQCSQTQFEDIQKRECVPITKCKSSHIFYYKNKCYNSCPLHTTTERSICLQCNRGCLQCYQQNTCYNCDTNNGWELDKNVDNCFNKTCEVHYCLKCQINNKYQCIQCIHQYLLYKNRCVQSCPDTYYPDYNKQKCMECQKGCLRCSSQECYECDNKNYYYLNEKCNKKRDSNINNEKDTIDDIDSDQKEKDNQGIIINNGDRDTNNGISIVQKYSTKNNGNIINYCQNAIFLIIASILEKIL</sequence>
<dbReference type="SUPFAM" id="SSF57184">
    <property type="entry name" value="Growth factor receptor domain"/>
    <property type="match status" value="3"/>
</dbReference>
<feature type="domain" description="EGF-like" evidence="1">
    <location>
        <begin position="321"/>
        <end position="354"/>
    </location>
</feature>
<accession>G0QVA4</accession>
<dbReference type="EMBL" id="GL983938">
    <property type="protein sequence ID" value="EGR30848.1"/>
    <property type="molecule type" value="Genomic_DNA"/>
</dbReference>
<dbReference type="STRING" id="857967.G0QVA4"/>
<dbReference type="SMART" id="SM00181">
    <property type="entry name" value="EGF"/>
    <property type="match status" value="4"/>
</dbReference>
<dbReference type="InterPro" id="IPR006212">
    <property type="entry name" value="Furin_repeat"/>
</dbReference>
<gene>
    <name evidence="2" type="ORF">IMG5_122490</name>
</gene>
<dbReference type="RefSeq" id="XP_004032435.1">
    <property type="nucleotide sequence ID" value="XM_004032387.1"/>
</dbReference>
<feature type="domain" description="EGF-like" evidence="1">
    <location>
        <begin position="36"/>
        <end position="67"/>
    </location>
</feature>
<dbReference type="InterPro" id="IPR009030">
    <property type="entry name" value="Growth_fac_rcpt_cys_sf"/>
</dbReference>
<dbReference type="OMA" id="CRKCVDP"/>
<evidence type="ECO:0000259" key="1">
    <source>
        <dbReference type="SMART" id="SM00181"/>
    </source>
</evidence>
<dbReference type="eggNOG" id="KOG3525">
    <property type="taxonomic scope" value="Eukaryota"/>
</dbReference>
<keyword evidence="3" id="KW-1185">Reference proteome</keyword>
<dbReference type="InterPro" id="IPR051514">
    <property type="entry name" value="R-spondin"/>
</dbReference>
<dbReference type="CDD" id="cd00064">
    <property type="entry name" value="FU"/>
    <property type="match status" value="2"/>
</dbReference>
<dbReference type="InterPro" id="IPR000742">
    <property type="entry name" value="EGF"/>
</dbReference>
<evidence type="ECO:0000313" key="2">
    <source>
        <dbReference type="EMBL" id="EGR30848.1"/>
    </source>
</evidence>